<dbReference type="InterPro" id="IPR006119">
    <property type="entry name" value="Resolv_N"/>
</dbReference>
<name>A0ABT4JCW0_9RHOB</name>
<dbReference type="Proteomes" id="UP001149822">
    <property type="component" value="Unassembled WGS sequence"/>
</dbReference>
<protein>
    <submittedName>
        <fullName evidence="4">Recombinase family protein</fullName>
    </submittedName>
</protein>
<sequence>MSKIASEHLSRQAFVYVRQSTQDQLLHNHESRRRQYGLAARAQQLGWAEPIVIDDDLGRSGGGIARPGFERLLVAICEGRVGIVLAVEASRLARNGRDWHTLLEFCGLVGCLLADEDGLYDPRLPNDRLLLGMKGTMSEMELSVLRQRSLEALHQKAQRGELFFHVAVGYVKVGRDRIAKDPDRRIQQAIGLVFRKFAEFQSIRQVHLWLRREGVLMPSVESDDDGRRVIWKAPVYNTVRGLLTNPVYAGAYAFGRTASRITVENGRKRVSRGHRRDREEWDVLIVDHHEGYVAWEEFERNQRLIADNANCRGLMARGSVRRGEAMLAGLLRCGHCGRRLHVSYSGNGGFCVRYSCRGAHLNHGTQTCISFGGMRVDAAVSAEVLRLLSPLGVEAALMAVAERDAAIADTRQQSELALTQARYEANLARRQYDAVDPTNRLVAAELEQRWNTRLAEVQRQEERFAAIGMDKPSLSPTERERLLSLGADLPTAWSHPGVTAETRKRILRAVLEEIVVTLTKERIELLLHWRGGDHTSLAVPRNRIGQHRYSSDVEVQDLIRVLSRQQTDGAIAATLNRLGIRTGRGNPWTEMRVRSFRHTYHIPVYQLGEAAERGELSLEEAANRLGVSKMTVLRLIREGTLSGNQACKGAPWAIPEAQIAGLEPAKSSSKGPRTSDPMQQNLDLQ</sequence>
<dbReference type="PROSITE" id="PS51736">
    <property type="entry name" value="RECOMBINASES_3"/>
    <property type="match status" value="1"/>
</dbReference>
<dbReference type="NCBIfam" id="TIGR01764">
    <property type="entry name" value="excise"/>
    <property type="match status" value="1"/>
</dbReference>
<dbReference type="RefSeq" id="WP_268944513.1">
    <property type="nucleotide sequence ID" value="NZ_JAPTYD010000099.1"/>
</dbReference>
<dbReference type="InterPro" id="IPR041657">
    <property type="entry name" value="HTH_17"/>
</dbReference>
<dbReference type="EMBL" id="JAPTYD010000099">
    <property type="protein sequence ID" value="MCZ0964422.1"/>
    <property type="molecule type" value="Genomic_DNA"/>
</dbReference>
<dbReference type="PROSITE" id="PS51737">
    <property type="entry name" value="RECOMBINASE_DNA_BIND"/>
    <property type="match status" value="1"/>
</dbReference>
<dbReference type="InterPro" id="IPR010093">
    <property type="entry name" value="SinI_DNA-bd"/>
</dbReference>
<dbReference type="Pfam" id="PF00239">
    <property type="entry name" value="Resolvase"/>
    <property type="match status" value="1"/>
</dbReference>
<dbReference type="SMART" id="SM00857">
    <property type="entry name" value="Resolvase"/>
    <property type="match status" value="1"/>
</dbReference>
<feature type="compositionally biased region" description="Polar residues" evidence="1">
    <location>
        <begin position="666"/>
        <end position="685"/>
    </location>
</feature>
<dbReference type="InterPro" id="IPR038109">
    <property type="entry name" value="DNA_bind_recomb_sf"/>
</dbReference>
<dbReference type="Pfam" id="PF07508">
    <property type="entry name" value="Recombinase"/>
    <property type="match status" value="1"/>
</dbReference>
<dbReference type="InterPro" id="IPR036162">
    <property type="entry name" value="Resolvase-like_N_sf"/>
</dbReference>
<dbReference type="CDD" id="cd00338">
    <property type="entry name" value="Ser_Recombinase"/>
    <property type="match status" value="1"/>
</dbReference>
<dbReference type="InterPro" id="IPR025827">
    <property type="entry name" value="Zn_ribbon_recom_dom"/>
</dbReference>
<evidence type="ECO:0000313" key="4">
    <source>
        <dbReference type="EMBL" id="MCZ0964422.1"/>
    </source>
</evidence>
<evidence type="ECO:0000259" key="2">
    <source>
        <dbReference type="PROSITE" id="PS51736"/>
    </source>
</evidence>
<dbReference type="SUPFAM" id="SSF53041">
    <property type="entry name" value="Resolvase-like"/>
    <property type="match status" value="1"/>
</dbReference>
<reference evidence="4" key="1">
    <citation type="submission" date="2022-12" db="EMBL/GenBank/DDBJ databases">
        <title>Paracoccus sp. EF6 isolated from a lake water.</title>
        <authorList>
            <person name="Liu H."/>
        </authorList>
    </citation>
    <scope>NUCLEOTIDE SEQUENCE</scope>
    <source>
        <strain evidence="4">EF6</strain>
    </source>
</reference>
<dbReference type="Gene3D" id="3.90.1750.20">
    <property type="entry name" value="Putative Large Serine Recombinase, Chain B, Domain 2"/>
    <property type="match status" value="1"/>
</dbReference>
<gene>
    <name evidence="4" type="ORF">OU682_22955</name>
</gene>
<dbReference type="InterPro" id="IPR011109">
    <property type="entry name" value="DNA_bind_recombinase_dom"/>
</dbReference>
<proteinExistence type="predicted"/>
<feature type="domain" description="Resolvase/invertase-type recombinase catalytic" evidence="2">
    <location>
        <begin position="12"/>
        <end position="160"/>
    </location>
</feature>
<evidence type="ECO:0000256" key="1">
    <source>
        <dbReference type="SAM" id="MobiDB-lite"/>
    </source>
</evidence>
<feature type="region of interest" description="Disordered" evidence="1">
    <location>
        <begin position="660"/>
        <end position="685"/>
    </location>
</feature>
<dbReference type="PANTHER" id="PTHR30461:SF23">
    <property type="entry name" value="DNA RECOMBINASE-RELATED"/>
    <property type="match status" value="1"/>
</dbReference>
<evidence type="ECO:0000259" key="3">
    <source>
        <dbReference type="PROSITE" id="PS51737"/>
    </source>
</evidence>
<accession>A0ABT4JCW0</accession>
<dbReference type="Pfam" id="PF13408">
    <property type="entry name" value="Zn_ribbon_recom"/>
    <property type="match status" value="1"/>
</dbReference>
<dbReference type="InterPro" id="IPR050639">
    <property type="entry name" value="SSR_resolvase"/>
</dbReference>
<evidence type="ECO:0000313" key="5">
    <source>
        <dbReference type="Proteomes" id="UP001149822"/>
    </source>
</evidence>
<dbReference type="Pfam" id="PF12728">
    <property type="entry name" value="HTH_17"/>
    <property type="match status" value="1"/>
</dbReference>
<organism evidence="4 5">
    <name type="scientific">Paracoccus benzoatiresistens</name>
    <dbReference type="NCBI Taxonomy" id="2997341"/>
    <lineage>
        <taxon>Bacteria</taxon>
        <taxon>Pseudomonadati</taxon>
        <taxon>Pseudomonadota</taxon>
        <taxon>Alphaproteobacteria</taxon>
        <taxon>Rhodobacterales</taxon>
        <taxon>Paracoccaceae</taxon>
        <taxon>Paracoccus</taxon>
    </lineage>
</organism>
<dbReference type="PANTHER" id="PTHR30461">
    <property type="entry name" value="DNA-INVERTASE FROM LAMBDOID PROPHAGE"/>
    <property type="match status" value="1"/>
</dbReference>
<comment type="caution">
    <text evidence="4">The sequence shown here is derived from an EMBL/GenBank/DDBJ whole genome shotgun (WGS) entry which is preliminary data.</text>
</comment>
<keyword evidence="5" id="KW-1185">Reference proteome</keyword>
<dbReference type="Gene3D" id="3.40.50.1390">
    <property type="entry name" value="Resolvase, N-terminal catalytic domain"/>
    <property type="match status" value="1"/>
</dbReference>
<feature type="domain" description="Recombinase" evidence="3">
    <location>
        <begin position="167"/>
        <end position="312"/>
    </location>
</feature>